<evidence type="ECO:0000313" key="3">
    <source>
        <dbReference type="EnsemblProtists" id="HpaP811478"/>
    </source>
</evidence>
<dbReference type="EMBL" id="AB922339">
    <property type="protein sequence ID" value="BAP68914.1"/>
    <property type="molecule type" value="mRNA"/>
</dbReference>
<name>M4BY46_HYAAE</name>
<accession>M4BY46</accession>
<evidence type="ECO:0000256" key="1">
    <source>
        <dbReference type="SAM" id="MobiDB-lite"/>
    </source>
</evidence>
<proteinExistence type="evidence at transcript level"/>
<reference evidence="3" key="3">
    <citation type="submission" date="2015-06" db="UniProtKB">
        <authorList>
            <consortium name="EnsemblProtists"/>
        </authorList>
    </citation>
    <scope>IDENTIFICATION</scope>
    <source>
        <strain evidence="3">Emoy2</strain>
    </source>
</reference>
<feature type="compositionally biased region" description="Basic and acidic residues" evidence="1">
    <location>
        <begin position="34"/>
        <end position="54"/>
    </location>
</feature>
<dbReference type="VEuPathDB" id="FungiDB:HpaG811478"/>
<dbReference type="InParanoid" id="M4BY46"/>
<protein>
    <submittedName>
        <fullName evidence="2">RxLR effector candidate protein</fullName>
    </submittedName>
</protein>
<dbReference type="AlphaFoldDB" id="M4BY46"/>
<organism evidence="3 4">
    <name type="scientific">Hyaloperonospora arabidopsidis (strain Emoy2)</name>
    <name type="common">Downy mildew agent</name>
    <name type="synonym">Peronospora arabidopsidis</name>
    <dbReference type="NCBI Taxonomy" id="559515"/>
    <lineage>
        <taxon>Eukaryota</taxon>
        <taxon>Sar</taxon>
        <taxon>Stramenopiles</taxon>
        <taxon>Oomycota</taxon>
        <taxon>Peronosporomycetes</taxon>
        <taxon>Peronosporales</taxon>
        <taxon>Peronosporaceae</taxon>
        <taxon>Hyaloperonospora</taxon>
    </lineage>
</organism>
<feature type="region of interest" description="Disordered" evidence="1">
    <location>
        <begin position="23"/>
        <end position="60"/>
    </location>
</feature>
<sequence length="472" mass="52412">MRIYTTELLAAVAFIASLSRYSASGSKTVPSDPRTSDNSHDREGDASDDIVHSNDEEESEARMVLPGDILAFGEKLHDIADSTLSAAARTQLNGLHDNPVTQPQELNLISRVRKERLESSGTVAKTHSQEHSRQELDLTLRLGKEDAPVVAPLSEADSTRITDHAPVMAPLSEADSTRITEHAQAQTVPKLFTADEWKSWTEHDPLEAHELMLKLVEKYGSNDNGLASLASELLKAKVDGIIDSTKATVLEEAMLQGWKDKSITFEKACDLLGLFKEDTRDDLLNEKLQLLRLFVEIGNRTKNGGISGIYSSLNRVLNLKRYEQIIVELGEESATANGMLWYLVQRLIHKGTSPKAVFAHMNFAHISEPMAQRLLFAMRNYQREEGTEKFSTKKDVAVEAFQLALTKGWKDALKQAAKTTTLRNRGASSSKRKKDAALRHEPAPAPKKRTPKGRNTTEPSKRQKTTGPSVRR</sequence>
<evidence type="ECO:0000313" key="4">
    <source>
        <dbReference type="Proteomes" id="UP000011713"/>
    </source>
</evidence>
<reference evidence="4" key="1">
    <citation type="journal article" date="2010" name="Science">
        <title>Signatures of adaptation to obligate biotrophy in the Hyaloperonospora arabidopsidis genome.</title>
        <authorList>
            <person name="Baxter L."/>
            <person name="Tripathy S."/>
            <person name="Ishaque N."/>
            <person name="Boot N."/>
            <person name="Cabral A."/>
            <person name="Kemen E."/>
            <person name="Thines M."/>
            <person name="Ah-Fong A."/>
            <person name="Anderson R."/>
            <person name="Badejoko W."/>
            <person name="Bittner-Eddy P."/>
            <person name="Boore J.L."/>
            <person name="Chibucos M.C."/>
            <person name="Coates M."/>
            <person name="Dehal P."/>
            <person name="Delehaunty K."/>
            <person name="Dong S."/>
            <person name="Downton P."/>
            <person name="Dumas B."/>
            <person name="Fabro G."/>
            <person name="Fronick C."/>
            <person name="Fuerstenberg S.I."/>
            <person name="Fulton L."/>
            <person name="Gaulin E."/>
            <person name="Govers F."/>
            <person name="Hughes L."/>
            <person name="Humphray S."/>
            <person name="Jiang R.H."/>
            <person name="Judelson H."/>
            <person name="Kamoun S."/>
            <person name="Kyung K."/>
            <person name="Meijer H."/>
            <person name="Minx P."/>
            <person name="Morris P."/>
            <person name="Nelson J."/>
            <person name="Phuntumart V."/>
            <person name="Qutob D."/>
            <person name="Rehmany A."/>
            <person name="Rougon-Cardoso A."/>
            <person name="Ryden P."/>
            <person name="Torto-Alalibo T."/>
            <person name="Studholme D."/>
            <person name="Wang Y."/>
            <person name="Win J."/>
            <person name="Wood J."/>
            <person name="Clifton S.W."/>
            <person name="Rogers J."/>
            <person name="Van den Ackerveken G."/>
            <person name="Jones J.D."/>
            <person name="McDowell J.M."/>
            <person name="Beynon J."/>
            <person name="Tyler B.M."/>
        </authorList>
    </citation>
    <scope>NUCLEOTIDE SEQUENCE [LARGE SCALE GENOMIC DNA]</scope>
    <source>
        <strain evidence="4">Emoy2</strain>
    </source>
</reference>
<dbReference type="Proteomes" id="UP000011713">
    <property type="component" value="Unassembled WGS sequence"/>
</dbReference>
<dbReference type="EnsemblProtists" id="HpaT811478">
    <property type="protein sequence ID" value="HpaP811478"/>
    <property type="gene ID" value="HpaG811478"/>
</dbReference>
<evidence type="ECO:0000313" key="2">
    <source>
        <dbReference type="EMBL" id="BAP68914.1"/>
    </source>
</evidence>
<feature type="region of interest" description="Disordered" evidence="1">
    <location>
        <begin position="417"/>
        <end position="472"/>
    </location>
</feature>
<dbReference type="EMBL" id="JH598037">
    <property type="status" value="NOT_ANNOTATED_CDS"/>
    <property type="molecule type" value="Genomic_DNA"/>
</dbReference>
<gene>
    <name evidence="2" type="primary">HaRxLL36</name>
</gene>
<reference evidence="2" key="2">
    <citation type="journal article" date="2014" name="PLoS Pathog.">
        <title>Expression profiling during arabidopsis/downy mildew interaction reveals a highly-expressed effector that attenuates responses to salicylic acid.</title>
        <authorList>
            <person name="Asai S."/>
            <person name="Rallapalli G."/>
            <person name="Piquerez S.J.M."/>
            <person name="Caillaud M.C."/>
            <person name="Furzer O.J."/>
            <person name="Ishaque N."/>
            <person name="Wirthmueller L."/>
            <person name="Fabro G."/>
            <person name="Shirasu K."/>
            <person name="Jones J.D.G."/>
        </authorList>
    </citation>
    <scope>NUCLEOTIDE SEQUENCE</scope>
    <source>
        <strain evidence="2">Emoy2</strain>
    </source>
</reference>
<feature type="compositionally biased region" description="Polar residues" evidence="1">
    <location>
        <begin position="417"/>
        <end position="429"/>
    </location>
</feature>
<dbReference type="HOGENOM" id="CLU_579335_0_0_1"/>
<keyword evidence="4" id="KW-1185">Reference proteome</keyword>